<dbReference type="KEGG" id="psuu:Psuf_094230"/>
<protein>
    <submittedName>
        <fullName evidence="2">Uncharacterized protein</fullName>
    </submittedName>
</protein>
<dbReference type="EMBL" id="AP022871">
    <property type="protein sequence ID" value="BCB92110.1"/>
    <property type="molecule type" value="Genomic_DNA"/>
</dbReference>
<evidence type="ECO:0000313" key="2">
    <source>
        <dbReference type="EMBL" id="BCB92110.1"/>
    </source>
</evidence>
<name>A0A6F8Z0Z5_9ACTN</name>
<proteinExistence type="predicted"/>
<reference evidence="2 3" key="2">
    <citation type="submission" date="2020-03" db="EMBL/GenBank/DDBJ databases">
        <authorList>
            <person name="Ichikawa N."/>
            <person name="Kimura A."/>
            <person name="Kitahashi Y."/>
            <person name="Uohara A."/>
        </authorList>
    </citation>
    <scope>NUCLEOTIDE SEQUENCE [LARGE SCALE GENOMIC DNA]</scope>
    <source>
        <strain evidence="2 3">NBRC 105367</strain>
    </source>
</reference>
<dbReference type="AlphaFoldDB" id="A0A6F8Z0Z5"/>
<feature type="transmembrane region" description="Helical" evidence="1">
    <location>
        <begin position="39"/>
        <end position="63"/>
    </location>
</feature>
<dbReference type="RefSeq" id="WP_173165862.1">
    <property type="nucleotide sequence ID" value="NZ_AP022871.1"/>
</dbReference>
<organism evidence="2 3">
    <name type="scientific">Phytohabitans suffuscus</name>
    <dbReference type="NCBI Taxonomy" id="624315"/>
    <lineage>
        <taxon>Bacteria</taxon>
        <taxon>Bacillati</taxon>
        <taxon>Actinomycetota</taxon>
        <taxon>Actinomycetes</taxon>
        <taxon>Micromonosporales</taxon>
        <taxon>Micromonosporaceae</taxon>
    </lineage>
</organism>
<dbReference type="Proteomes" id="UP000503011">
    <property type="component" value="Chromosome"/>
</dbReference>
<keyword evidence="1" id="KW-0472">Membrane</keyword>
<reference evidence="2 3" key="1">
    <citation type="submission" date="2020-03" db="EMBL/GenBank/DDBJ databases">
        <title>Whole genome shotgun sequence of Phytohabitans suffuscus NBRC 105367.</title>
        <authorList>
            <person name="Komaki H."/>
            <person name="Tamura T."/>
        </authorList>
    </citation>
    <scope>NUCLEOTIDE SEQUENCE [LARGE SCALE GENOMIC DNA]</scope>
    <source>
        <strain evidence="2 3">NBRC 105367</strain>
    </source>
</reference>
<evidence type="ECO:0000313" key="3">
    <source>
        <dbReference type="Proteomes" id="UP000503011"/>
    </source>
</evidence>
<keyword evidence="1" id="KW-0812">Transmembrane</keyword>
<keyword evidence="3" id="KW-1185">Reference proteome</keyword>
<accession>A0A6F8Z0Z5</accession>
<gene>
    <name evidence="2" type="ORF">Psuf_094230</name>
</gene>
<keyword evidence="1" id="KW-1133">Transmembrane helix</keyword>
<sequence length="199" mass="20710">MTDNQVLDALKESFADVRMDRPLERVLARGRGHRRQRRVAAGGTVVLAAGLAAATAAGLGGVASPARPEATPPHLAAAWSVATDKDGTITVELRHPYDIFDPSALRRALEEAGAPAVVRIGDCTWPSPDRSYRGEGFSSIGPDGDRTMTITPSKLPEGALVVFAIEIRPAPPGSTVGGDRAVALRAGVMAPGGTITCRP</sequence>
<evidence type="ECO:0000256" key="1">
    <source>
        <dbReference type="SAM" id="Phobius"/>
    </source>
</evidence>